<feature type="transmembrane region" description="Helical" evidence="1">
    <location>
        <begin position="57"/>
        <end position="79"/>
    </location>
</feature>
<dbReference type="CDD" id="cd01949">
    <property type="entry name" value="GGDEF"/>
    <property type="match status" value="1"/>
</dbReference>
<dbReference type="InterPro" id="IPR000160">
    <property type="entry name" value="GGDEF_dom"/>
</dbReference>
<proteinExistence type="predicted"/>
<dbReference type="Pfam" id="PF00990">
    <property type="entry name" value="GGDEF"/>
    <property type="match status" value="1"/>
</dbReference>
<evidence type="ECO:0000259" key="2">
    <source>
        <dbReference type="PROSITE" id="PS50883"/>
    </source>
</evidence>
<dbReference type="PROSITE" id="PS50887">
    <property type="entry name" value="GGDEF"/>
    <property type="match status" value="1"/>
</dbReference>
<keyword evidence="1" id="KW-1133">Transmembrane helix</keyword>
<dbReference type="InterPro" id="IPR029787">
    <property type="entry name" value="Nucleotide_cyclase"/>
</dbReference>
<evidence type="ECO:0000256" key="1">
    <source>
        <dbReference type="SAM" id="Phobius"/>
    </source>
</evidence>
<dbReference type="Gene3D" id="3.20.20.450">
    <property type="entry name" value="EAL domain"/>
    <property type="match status" value="1"/>
</dbReference>
<evidence type="ECO:0000259" key="3">
    <source>
        <dbReference type="PROSITE" id="PS50887"/>
    </source>
</evidence>
<dbReference type="RefSeq" id="WP_267849373.1">
    <property type="nucleotide sequence ID" value="NZ_JAPMXC010000010.1"/>
</dbReference>
<reference evidence="4" key="1">
    <citation type="submission" date="2022-11" db="EMBL/GenBank/DDBJ databases">
        <title>Robbsia betulipollinis sp. nov., isolated from pollen of birch (Betula pendula).</title>
        <authorList>
            <person name="Shi H."/>
            <person name="Ambika Manirajan B."/>
            <person name="Ratering S."/>
            <person name="Geissler-Plaum R."/>
            <person name="Schnell S."/>
        </authorList>
    </citation>
    <scope>NUCLEOTIDE SEQUENCE</scope>
    <source>
        <strain evidence="4">Bb-Pol-6</strain>
    </source>
</reference>
<feature type="transmembrane region" description="Helical" evidence="1">
    <location>
        <begin position="12"/>
        <end position="31"/>
    </location>
</feature>
<dbReference type="PROSITE" id="PS50883">
    <property type="entry name" value="EAL"/>
    <property type="match status" value="1"/>
</dbReference>
<dbReference type="SMART" id="SM00267">
    <property type="entry name" value="GGDEF"/>
    <property type="match status" value="1"/>
</dbReference>
<evidence type="ECO:0000313" key="4">
    <source>
        <dbReference type="EMBL" id="MCY0389474.1"/>
    </source>
</evidence>
<comment type="caution">
    <text evidence="4">The sequence shown here is derived from an EMBL/GenBank/DDBJ whole genome shotgun (WGS) entry which is preliminary data.</text>
</comment>
<accession>A0ABT3ZSE9</accession>
<organism evidence="4 5">
    <name type="scientific">Robbsia betulipollinis</name>
    <dbReference type="NCBI Taxonomy" id="2981849"/>
    <lineage>
        <taxon>Bacteria</taxon>
        <taxon>Pseudomonadati</taxon>
        <taxon>Pseudomonadota</taxon>
        <taxon>Betaproteobacteria</taxon>
        <taxon>Burkholderiales</taxon>
        <taxon>Burkholderiaceae</taxon>
        <taxon>Robbsia</taxon>
    </lineage>
</organism>
<feature type="domain" description="GGDEF" evidence="3">
    <location>
        <begin position="130"/>
        <end position="266"/>
    </location>
</feature>
<dbReference type="EMBL" id="JAPMXC010000010">
    <property type="protein sequence ID" value="MCY0389474.1"/>
    <property type="molecule type" value="Genomic_DNA"/>
</dbReference>
<protein>
    <submittedName>
        <fullName evidence="4">Bifunctional diguanylate cyclase/phosphodiesterase</fullName>
    </submittedName>
</protein>
<dbReference type="PANTHER" id="PTHR33121">
    <property type="entry name" value="CYCLIC DI-GMP PHOSPHODIESTERASE PDEF"/>
    <property type="match status" value="1"/>
</dbReference>
<dbReference type="CDD" id="cd01948">
    <property type="entry name" value="EAL"/>
    <property type="match status" value="1"/>
</dbReference>
<dbReference type="SUPFAM" id="SSF141868">
    <property type="entry name" value="EAL domain-like"/>
    <property type="match status" value="1"/>
</dbReference>
<sequence>MHLERLVHIRIRVLTLLAVTLLTMFGLSVFWEFSGEAAITRVMGWSYEATFENAERWRFILTTTAFSALSLLAPLLVLYRLMRKQRLAFNAMTRARADAERLARLDPLTGLPNRRVFLACLDEAVKTHAATLAVLLIDLDHFKSINDEAGHLVGDHVLCASARRIAAALPLDNAMVARLGGDEFAIAIWGNRGSQAIVQLGEHLGSLLSVPIIADPTTLPVSITATVGASMAQSADQSAIELMRRADRAMYRGKRAGRGSFNLYDDRLEQHAADYANARQRETHRRYDRLVQALDRGLVVPHFQPLVCLTSRMLIGFEVLARWHDAERGPIGPDEFIATAEQHDLIGRLTSQIIRQACEAAVQWPGGFTLAFNASGIQFRDGSLPEILRAAAVPSGFPLDRIQVEITEGVVIEDVATTLDAVHELEAMGVSIVLDDFGTGFSSLSRLHTLPFKKIKVDRSFVHVMLTDHGSRKIVDAVVGLGHSLGLTTIGEGVETEEQATMLTRLGCDIGQGWLFGRPMAASDVPTYLGSIGQTSAPGGVGAAVAAAATAVAATAIAATAATAAAMAHVATLDPTLDAVPDWRAPDVVAGVKLIARS</sequence>
<dbReference type="SMART" id="SM00052">
    <property type="entry name" value="EAL"/>
    <property type="match status" value="1"/>
</dbReference>
<keyword evidence="5" id="KW-1185">Reference proteome</keyword>
<name>A0ABT3ZSE9_9BURK</name>
<dbReference type="InterPro" id="IPR050706">
    <property type="entry name" value="Cyclic-di-GMP_PDE-like"/>
</dbReference>
<dbReference type="Gene3D" id="3.30.70.270">
    <property type="match status" value="1"/>
</dbReference>
<dbReference type="Pfam" id="PF00563">
    <property type="entry name" value="EAL"/>
    <property type="match status" value="1"/>
</dbReference>
<dbReference type="Proteomes" id="UP001082899">
    <property type="component" value="Unassembled WGS sequence"/>
</dbReference>
<dbReference type="InterPro" id="IPR043128">
    <property type="entry name" value="Rev_trsase/Diguanyl_cyclase"/>
</dbReference>
<keyword evidence="1" id="KW-0812">Transmembrane</keyword>
<feature type="domain" description="EAL" evidence="2">
    <location>
        <begin position="283"/>
        <end position="533"/>
    </location>
</feature>
<dbReference type="InterPro" id="IPR001633">
    <property type="entry name" value="EAL_dom"/>
</dbReference>
<keyword evidence="1" id="KW-0472">Membrane</keyword>
<dbReference type="SUPFAM" id="SSF55073">
    <property type="entry name" value="Nucleotide cyclase"/>
    <property type="match status" value="1"/>
</dbReference>
<dbReference type="InterPro" id="IPR035919">
    <property type="entry name" value="EAL_sf"/>
</dbReference>
<dbReference type="PANTHER" id="PTHR33121:SF71">
    <property type="entry name" value="OXYGEN SENSOR PROTEIN DOSP"/>
    <property type="match status" value="1"/>
</dbReference>
<dbReference type="NCBIfam" id="TIGR00254">
    <property type="entry name" value="GGDEF"/>
    <property type="match status" value="1"/>
</dbReference>
<gene>
    <name evidence="4" type="ORF">OVY01_20220</name>
</gene>
<evidence type="ECO:0000313" key="5">
    <source>
        <dbReference type="Proteomes" id="UP001082899"/>
    </source>
</evidence>